<dbReference type="RefSeq" id="WP_136427672.1">
    <property type="nucleotide sequence ID" value="NZ_SSSM01000005.1"/>
</dbReference>
<proteinExistence type="predicted"/>
<dbReference type="PANTHER" id="PTHR13812:SF19">
    <property type="entry name" value="KETIMINE REDUCTASE MU-CRYSTALLIN"/>
    <property type="match status" value="1"/>
</dbReference>
<protein>
    <recommendedName>
        <fullName evidence="3">Ornithine cyclodeaminase family protein</fullName>
    </recommendedName>
</protein>
<dbReference type="Proteomes" id="UP000309133">
    <property type="component" value="Unassembled WGS sequence"/>
</dbReference>
<accession>A0A4S4FHQ2</accession>
<name>A0A4S4FHQ2_9MICO</name>
<dbReference type="InterPro" id="IPR036291">
    <property type="entry name" value="NAD(P)-bd_dom_sf"/>
</dbReference>
<dbReference type="PANTHER" id="PTHR13812">
    <property type="entry name" value="KETIMINE REDUCTASE MU-CRYSTALLIN"/>
    <property type="match status" value="1"/>
</dbReference>
<dbReference type="OrthoDB" id="5126206at2"/>
<dbReference type="Pfam" id="PF02423">
    <property type="entry name" value="OCD_Mu_crystall"/>
    <property type="match status" value="1"/>
</dbReference>
<dbReference type="GO" id="GO:0005737">
    <property type="term" value="C:cytoplasm"/>
    <property type="evidence" value="ECO:0007669"/>
    <property type="project" value="TreeGrafter"/>
</dbReference>
<keyword evidence="2" id="KW-1185">Reference proteome</keyword>
<dbReference type="Gene3D" id="3.40.50.720">
    <property type="entry name" value="NAD(P)-binding Rossmann-like Domain"/>
    <property type="match status" value="1"/>
</dbReference>
<evidence type="ECO:0000313" key="1">
    <source>
        <dbReference type="EMBL" id="THG29342.1"/>
    </source>
</evidence>
<dbReference type="Gene3D" id="3.30.1780.10">
    <property type="entry name" value="ornithine cyclodeaminase, domain 1"/>
    <property type="match status" value="1"/>
</dbReference>
<dbReference type="GO" id="GO:0042562">
    <property type="term" value="F:hormone binding"/>
    <property type="evidence" value="ECO:0007669"/>
    <property type="project" value="TreeGrafter"/>
</dbReference>
<dbReference type="AlphaFoldDB" id="A0A4S4FHQ2"/>
<dbReference type="SUPFAM" id="SSF51735">
    <property type="entry name" value="NAD(P)-binding Rossmann-fold domains"/>
    <property type="match status" value="1"/>
</dbReference>
<dbReference type="InterPro" id="IPR003462">
    <property type="entry name" value="ODC_Mu_crystall"/>
</dbReference>
<gene>
    <name evidence="1" type="ORF">E6C64_11525</name>
</gene>
<evidence type="ECO:0008006" key="3">
    <source>
        <dbReference type="Google" id="ProtNLM"/>
    </source>
</evidence>
<organism evidence="1 2">
    <name type="scientific">Naasia lichenicola</name>
    <dbReference type="NCBI Taxonomy" id="2565933"/>
    <lineage>
        <taxon>Bacteria</taxon>
        <taxon>Bacillati</taxon>
        <taxon>Actinomycetota</taxon>
        <taxon>Actinomycetes</taxon>
        <taxon>Micrococcales</taxon>
        <taxon>Microbacteriaceae</taxon>
        <taxon>Naasia</taxon>
    </lineage>
</organism>
<reference evidence="1 2" key="1">
    <citation type="submission" date="2019-04" db="EMBL/GenBank/DDBJ databases">
        <authorList>
            <person name="Jiang L."/>
        </authorList>
    </citation>
    <scope>NUCLEOTIDE SEQUENCE [LARGE SCALE GENOMIC DNA]</scope>
    <source>
        <strain evidence="1 2">YIM 131853</strain>
    </source>
</reference>
<evidence type="ECO:0000313" key="2">
    <source>
        <dbReference type="Proteomes" id="UP000309133"/>
    </source>
</evidence>
<dbReference type="InterPro" id="IPR023401">
    <property type="entry name" value="ODC_N"/>
</dbReference>
<dbReference type="EMBL" id="SSSM01000005">
    <property type="protein sequence ID" value="THG29342.1"/>
    <property type="molecule type" value="Genomic_DNA"/>
</dbReference>
<sequence length="280" mass="27934">MREFTDPDVAALVDLAVLVDEIALCIADLGAGAASQAPKSALPLGADGFFLSIAGVVPRLGLAAAKWASYSPAAPGASGLSTSVITVSAVSTGEPLAIVTGMRATHLRTGATAAAVARRWFPGGVDALVLIGFGPTNRAVLEVLEAIGFAIGELRIVVRSSSSARAVQELHPTARVSRDARSASTGAALAISATGSTGPVGDAGLLEPGGAVITLDGLRTWAGYVPADVVDDRGTAGVRPLADAMTSGPVGRKSVVFDIAGSAVADVALAAQLMERADAE</sequence>
<comment type="caution">
    <text evidence="1">The sequence shown here is derived from an EMBL/GenBank/DDBJ whole genome shotgun (WGS) entry which is preliminary data.</text>
</comment>